<dbReference type="Pfam" id="PF22278">
    <property type="entry name" value="DUF6958"/>
    <property type="match status" value="1"/>
</dbReference>
<dbReference type="AlphaFoldDB" id="A0AAP2D5Y2"/>
<dbReference type="Proteomes" id="UP001319180">
    <property type="component" value="Unassembled WGS sequence"/>
</dbReference>
<dbReference type="RefSeq" id="WP_254089195.1">
    <property type="nucleotide sequence ID" value="NZ_JAHESC010000005.1"/>
</dbReference>
<reference evidence="1 2" key="1">
    <citation type="submission" date="2021-05" db="EMBL/GenBank/DDBJ databases">
        <title>A Polyphasic approach of four new species of the genus Ohtaekwangia: Ohtaekwangia histidinii sp. nov., Ohtaekwangia cretensis sp. nov., Ohtaekwangia indiensis sp. nov., Ohtaekwangia reichenbachii sp. nov. from diverse environment.</title>
        <authorList>
            <person name="Octaviana S."/>
        </authorList>
    </citation>
    <scope>NUCLEOTIDE SEQUENCE [LARGE SCALE GENOMIC DNA]</scope>
    <source>
        <strain evidence="1 2">PWU37</strain>
    </source>
</reference>
<name>A0AAP2D5Y2_9BACT</name>
<proteinExistence type="predicted"/>
<accession>A0AAP2D5Y2</accession>
<evidence type="ECO:0000313" key="1">
    <source>
        <dbReference type="EMBL" id="MBT1685944.1"/>
    </source>
</evidence>
<gene>
    <name evidence="1" type="ORF">KK078_05225</name>
</gene>
<comment type="caution">
    <text evidence="1">The sequence shown here is derived from an EMBL/GenBank/DDBJ whole genome shotgun (WGS) entry which is preliminary data.</text>
</comment>
<sequence>MEMVEIYTLSKRGKKLKIEKGKYDAIHAMILSVLSWEQEVSLSRLIEVGESQLGDTFHADIPWLIVQIKNDMVLREHIEVRIDQDRSQVIRLRKRKKTRKFGVWRLK</sequence>
<evidence type="ECO:0000313" key="2">
    <source>
        <dbReference type="Proteomes" id="UP001319180"/>
    </source>
</evidence>
<dbReference type="EMBL" id="JAHESC010000005">
    <property type="protein sequence ID" value="MBT1685944.1"/>
    <property type="molecule type" value="Genomic_DNA"/>
</dbReference>
<keyword evidence="2" id="KW-1185">Reference proteome</keyword>
<dbReference type="InterPro" id="IPR054233">
    <property type="entry name" value="DUF6958"/>
</dbReference>
<protein>
    <submittedName>
        <fullName evidence="1">Uncharacterized protein</fullName>
    </submittedName>
</protein>
<organism evidence="1 2">
    <name type="scientific">Dawidia soli</name>
    <dbReference type="NCBI Taxonomy" id="2782352"/>
    <lineage>
        <taxon>Bacteria</taxon>
        <taxon>Pseudomonadati</taxon>
        <taxon>Bacteroidota</taxon>
        <taxon>Cytophagia</taxon>
        <taxon>Cytophagales</taxon>
        <taxon>Chryseotaleaceae</taxon>
        <taxon>Dawidia</taxon>
    </lineage>
</organism>